<dbReference type="Proteomes" id="UP000325395">
    <property type="component" value="Unassembled WGS sequence"/>
</dbReference>
<keyword evidence="2" id="KW-0560">Oxidoreductase</keyword>
<dbReference type="PANTHER" id="PTHR42901">
    <property type="entry name" value="ALCOHOL DEHYDROGENASE"/>
    <property type="match status" value="1"/>
</dbReference>
<evidence type="ECO:0008006" key="5">
    <source>
        <dbReference type="Google" id="ProtNLM"/>
    </source>
</evidence>
<comment type="similarity">
    <text evidence="1">Belongs to the short-chain dehydrogenases/reductases (SDR) family.</text>
</comment>
<evidence type="ECO:0000256" key="1">
    <source>
        <dbReference type="ARBA" id="ARBA00006484"/>
    </source>
</evidence>
<reference evidence="3 4" key="1">
    <citation type="submission" date="2019-04" db="EMBL/GenBank/DDBJ databases">
        <authorList>
            <consortium name="DOE Joint Genome Institute"/>
            <person name="Mondo S."/>
            <person name="Kjaerbolling I."/>
            <person name="Vesth T."/>
            <person name="Frisvad J.C."/>
            <person name="Nybo J.L."/>
            <person name="Theobald S."/>
            <person name="Kildgaard S."/>
            <person name="Isbrandt T."/>
            <person name="Kuo A."/>
            <person name="Sato A."/>
            <person name="Lyhne E.K."/>
            <person name="Kogle M.E."/>
            <person name="Wiebenga A."/>
            <person name="Kun R.S."/>
            <person name="Lubbers R.J."/>
            <person name="Makela M.R."/>
            <person name="Barry K."/>
            <person name="Chovatia M."/>
            <person name="Clum A."/>
            <person name="Daum C."/>
            <person name="Haridas S."/>
            <person name="He G."/>
            <person name="LaButti K."/>
            <person name="Lipzen A."/>
            <person name="Riley R."/>
            <person name="Salamov A."/>
            <person name="Simmons B.A."/>
            <person name="Magnuson J.K."/>
            <person name="Henrissat B."/>
            <person name="Mortensen U.H."/>
            <person name="Larsen T.O."/>
            <person name="Devries R.P."/>
            <person name="Grigoriev I.V."/>
            <person name="Machida M."/>
            <person name="Baker S.E."/>
            <person name="Andersen M.R."/>
            <person name="Cantor M.N."/>
            <person name="Hua S.X."/>
        </authorList>
    </citation>
    <scope>NUCLEOTIDE SEQUENCE [LARGE SCALE GENOMIC DNA]</scope>
    <source>
        <strain evidence="3 4">CBS 117616</strain>
    </source>
</reference>
<dbReference type="SUPFAM" id="SSF51735">
    <property type="entry name" value="NAD(P)-binding Rossmann-fold domains"/>
    <property type="match status" value="1"/>
</dbReference>
<keyword evidence="4" id="KW-1185">Reference proteome</keyword>
<dbReference type="InterPro" id="IPR002347">
    <property type="entry name" value="SDR_fam"/>
</dbReference>
<organism evidence="3 4">
    <name type="scientific">Aspergillus pseudocaelatus</name>
    <dbReference type="NCBI Taxonomy" id="1825620"/>
    <lineage>
        <taxon>Eukaryota</taxon>
        <taxon>Fungi</taxon>
        <taxon>Dikarya</taxon>
        <taxon>Ascomycota</taxon>
        <taxon>Pezizomycotina</taxon>
        <taxon>Eurotiomycetes</taxon>
        <taxon>Eurotiomycetidae</taxon>
        <taxon>Eurotiales</taxon>
        <taxon>Aspergillaceae</taxon>
        <taxon>Aspergillus</taxon>
        <taxon>Aspergillus subgen. Circumdati</taxon>
    </lineage>
</organism>
<dbReference type="EMBL" id="ML735757">
    <property type="protein sequence ID" value="KAE8416087.1"/>
    <property type="molecule type" value="Genomic_DNA"/>
</dbReference>
<dbReference type="Pfam" id="PF00106">
    <property type="entry name" value="adh_short"/>
    <property type="match status" value="1"/>
</dbReference>
<sequence length="170" mass="18806">MGKIGDVLQMRVGLFPLRVGNFPGRLTSSINLNDVASFSNNQARLDSKTIVINGASSRVGKSVAKEFARTSPANLKLILTVRRIDNLCEVAAEIQQQVGDGVKVLPIQLDVSQPQETEQFVPWLPEEFKDVDILVNNVCVFLIHDPLHACAAFTIKFYIRRSCQWHGSSA</sequence>
<gene>
    <name evidence="3" type="ORF">BDV36DRAFT_297453</name>
</gene>
<dbReference type="PANTHER" id="PTHR42901:SF1">
    <property type="entry name" value="ALCOHOL DEHYDROGENASE"/>
    <property type="match status" value="1"/>
</dbReference>
<evidence type="ECO:0000256" key="2">
    <source>
        <dbReference type="ARBA" id="ARBA00023002"/>
    </source>
</evidence>
<proteinExistence type="inferred from homology"/>
<protein>
    <recommendedName>
        <fullName evidence="5">Ketoreductase (KR) domain-containing protein</fullName>
    </recommendedName>
</protein>
<evidence type="ECO:0000313" key="3">
    <source>
        <dbReference type="EMBL" id="KAE8416087.1"/>
    </source>
</evidence>
<name>A0ABQ6WG14_9EURO</name>
<accession>A0ABQ6WG14</accession>
<evidence type="ECO:0000313" key="4">
    <source>
        <dbReference type="Proteomes" id="UP000325395"/>
    </source>
</evidence>
<dbReference type="InterPro" id="IPR036291">
    <property type="entry name" value="NAD(P)-bd_dom_sf"/>
</dbReference>
<dbReference type="Gene3D" id="3.40.50.720">
    <property type="entry name" value="NAD(P)-binding Rossmann-like Domain"/>
    <property type="match status" value="1"/>
</dbReference>